<dbReference type="EC" id="2.3.2.27" evidence="6"/>
<protein>
    <recommendedName>
        <fullName evidence="6">RING-type E3 ubiquitin transferase</fullName>
        <ecNumber evidence="6">2.3.2.27</ecNumber>
    </recommendedName>
</protein>
<organism evidence="13 14">
    <name type="scientific">Kingdonia uniflora</name>
    <dbReference type="NCBI Taxonomy" id="39325"/>
    <lineage>
        <taxon>Eukaryota</taxon>
        <taxon>Viridiplantae</taxon>
        <taxon>Streptophyta</taxon>
        <taxon>Embryophyta</taxon>
        <taxon>Tracheophyta</taxon>
        <taxon>Spermatophyta</taxon>
        <taxon>Magnoliopsida</taxon>
        <taxon>Ranunculales</taxon>
        <taxon>Circaeasteraceae</taxon>
        <taxon>Kingdonia</taxon>
    </lineage>
</organism>
<dbReference type="GO" id="GO:0000209">
    <property type="term" value="P:protein polyubiquitination"/>
    <property type="evidence" value="ECO:0007669"/>
    <property type="project" value="TreeGrafter"/>
</dbReference>
<dbReference type="GO" id="GO:0036503">
    <property type="term" value="P:ERAD pathway"/>
    <property type="evidence" value="ECO:0007669"/>
    <property type="project" value="InterPro"/>
</dbReference>
<sequence>MATTMQKSLAEYKDIVLRKIFLVSLVDSNDVRVVYLEQTAAEILSKGKPLLLSRDLLERVLVDRLSVSSEPPFLYLVSCYRRAYEEGRKMGSMKDKIIKSELETLVRQAKSLSVSYCRIHLSNPDMFSSSEKGKIDGNVSPLLPLILSEVSSSMDVFGGSAGSGSGIVSPPGFIEEIFRDSDLESLEPILRGLYEDLRGSVLRVSAIGNFQPSLRALSMLVSFPNCAKALVNHQWWVPKGAYVNGRVMEITSILGAFFHISAIPDHTAFMSKPDVGQECFAEASTRTSADLHSSFITIKNVRNNLNDGLKRVLLSLLKNTETKESVLHFLAEVITKNSSRAHMQINPITCASSGMFVNLSDVMLRLCEPFLDARLTKKGLIDPTYVLYNTRLDLKELTALHASSDEVKAWIDNDTSESKANSTMSSSEKSKYTFTCECFFMTARVLNLGLLKAISDFKRLSQNLLKLEDTMSMYRDMKAQSPSPQLELDIASLEKEIESHSQEKFCYEAQILRDEVFLQGAMAFYRLMVVRLVDCVGGFIMPLPATCPMIFASMPEHFVEDTLELLIFASRVPKAFDGFKLDEFMNFIILFMASSEFIRNPYIRAKMVEVLICWMPNRSKPAATASVFELNSLSLQYLVRILLKLYVDIEFTGSHSQFYDKFNIRHNIVELLEYLWSVPNHRDAWKRIAKEEEKRLYLNVLNFLINDSTYLLDESLSKILEIKELEAEMLNAAEWEKKTAEEKQERTSHFHSLENIIRSDMKLANEDVGMLVFTSEEITTPFLLAEMVERVANMLNYFLLQLVGPQRKCLRLKDPEKYEFQPKLLLKQIVKIYVHLSRGDKENIFPTAISKDDRSYNGDLFTAAANILGKIGEDGRLIREFVELGDKAKVLTSEALDIEAALGEIPDDFLDPIQCTLMKDPVILPSSRTTVDRAVIQRHLLSHNSDPFNRSFLTQDMLIPDIELKAKIEAFIRSHEVKKHEGELSTQTTKTTVQSRDEELRLYKTSILSKQ</sequence>
<feature type="domain" description="U-box" evidence="12">
    <location>
        <begin position="904"/>
        <end position="978"/>
    </location>
</feature>
<dbReference type="FunFam" id="3.30.40.10:FF:000055">
    <property type="entry name" value="Ubiquitin conjugation factor e4 a"/>
    <property type="match status" value="1"/>
</dbReference>
<accession>A0A7J7KY08</accession>
<reference evidence="13 14" key="1">
    <citation type="journal article" date="2020" name="IScience">
        <title>Genome Sequencing of the Endangered Kingdonia uniflora (Circaeasteraceae, Ranunculales) Reveals Potential Mechanisms of Evolutionary Specialization.</title>
        <authorList>
            <person name="Sun Y."/>
            <person name="Deng T."/>
            <person name="Zhang A."/>
            <person name="Moore M.J."/>
            <person name="Landis J.B."/>
            <person name="Lin N."/>
            <person name="Zhang H."/>
            <person name="Zhang X."/>
            <person name="Huang J."/>
            <person name="Zhang X."/>
            <person name="Sun H."/>
            <person name="Wang H."/>
        </authorList>
    </citation>
    <scope>NUCLEOTIDE SEQUENCE [LARGE SCALE GENOMIC DNA]</scope>
    <source>
        <strain evidence="13">TB1705</strain>
        <tissue evidence="13">Leaf</tissue>
    </source>
</reference>
<dbReference type="SUPFAM" id="SSF57850">
    <property type="entry name" value="RING/U-box"/>
    <property type="match status" value="1"/>
</dbReference>
<name>A0A7J7KY08_9MAGN</name>
<evidence type="ECO:0000256" key="9">
    <source>
        <dbReference type="ARBA" id="ARBA00022786"/>
    </source>
</evidence>
<dbReference type="Gene3D" id="3.30.40.10">
    <property type="entry name" value="Zinc/RING finger domain, C3HC4 (zinc finger)"/>
    <property type="match status" value="1"/>
</dbReference>
<dbReference type="GO" id="GO:0000151">
    <property type="term" value="C:ubiquitin ligase complex"/>
    <property type="evidence" value="ECO:0007669"/>
    <property type="project" value="InterPro"/>
</dbReference>
<dbReference type="OrthoDB" id="20295at2759"/>
<dbReference type="InterPro" id="IPR003613">
    <property type="entry name" value="Ubox_domain"/>
</dbReference>
<dbReference type="InterPro" id="IPR019474">
    <property type="entry name" value="Ub_conjug_fac_E4_core"/>
</dbReference>
<dbReference type="PANTHER" id="PTHR13931">
    <property type="entry name" value="UBIQUITINATION FACTOR E4"/>
    <property type="match status" value="1"/>
</dbReference>
<proteinExistence type="inferred from homology"/>
<dbReference type="GO" id="GO:0006511">
    <property type="term" value="P:ubiquitin-dependent protein catabolic process"/>
    <property type="evidence" value="ECO:0007669"/>
    <property type="project" value="InterPro"/>
</dbReference>
<comment type="subcellular location">
    <subcellularLocation>
        <location evidence="3">Cytoplasm</location>
    </subcellularLocation>
    <subcellularLocation>
        <location evidence="2">Nucleus</location>
    </subcellularLocation>
</comment>
<comment type="similarity">
    <text evidence="5">Belongs to the ubiquitin conjugation factor E4 family.</text>
</comment>
<dbReference type="GO" id="GO:0005634">
    <property type="term" value="C:nucleus"/>
    <property type="evidence" value="ECO:0007669"/>
    <property type="project" value="UniProtKB-SubCell"/>
</dbReference>
<gene>
    <name evidence="13" type="ORF">GIB67_035263</name>
</gene>
<comment type="catalytic activity">
    <reaction evidence="1">
        <text>S-ubiquitinyl-[E2 ubiquitin-conjugating enzyme]-L-cysteine + [acceptor protein]-L-lysine = [E2 ubiquitin-conjugating enzyme]-L-cysteine + N(6)-ubiquitinyl-[acceptor protein]-L-lysine.</text>
        <dbReference type="EC" id="2.3.2.27"/>
    </reaction>
</comment>
<feature type="coiled-coil region" evidence="11">
    <location>
        <begin position="483"/>
        <end position="510"/>
    </location>
</feature>
<evidence type="ECO:0000256" key="11">
    <source>
        <dbReference type="SAM" id="Coils"/>
    </source>
</evidence>
<dbReference type="EMBL" id="JACGCM010002811">
    <property type="protein sequence ID" value="KAF6135192.1"/>
    <property type="molecule type" value="Genomic_DNA"/>
</dbReference>
<dbReference type="PANTHER" id="PTHR13931:SF2">
    <property type="entry name" value="UBIQUITIN CONJUGATION FACTOR E4 B"/>
    <property type="match status" value="1"/>
</dbReference>
<dbReference type="Pfam" id="PF04564">
    <property type="entry name" value="U-box"/>
    <property type="match status" value="1"/>
</dbReference>
<evidence type="ECO:0000313" key="13">
    <source>
        <dbReference type="EMBL" id="KAF6135192.1"/>
    </source>
</evidence>
<evidence type="ECO:0000313" key="14">
    <source>
        <dbReference type="Proteomes" id="UP000541444"/>
    </source>
</evidence>
<keyword evidence="9" id="KW-0833">Ubl conjugation pathway</keyword>
<dbReference type="CDD" id="cd16657">
    <property type="entry name" value="RING-Ubox_UBE4A"/>
    <property type="match status" value="1"/>
</dbReference>
<keyword evidence="10" id="KW-0539">Nucleus</keyword>
<comment type="caution">
    <text evidence="13">The sequence shown here is derived from an EMBL/GenBank/DDBJ whole genome shotgun (WGS) entry which is preliminary data.</text>
</comment>
<dbReference type="UniPathway" id="UPA00143"/>
<evidence type="ECO:0000256" key="3">
    <source>
        <dbReference type="ARBA" id="ARBA00004496"/>
    </source>
</evidence>
<evidence type="ECO:0000256" key="8">
    <source>
        <dbReference type="ARBA" id="ARBA00022679"/>
    </source>
</evidence>
<keyword evidence="8" id="KW-0808">Transferase</keyword>
<evidence type="ECO:0000259" key="12">
    <source>
        <dbReference type="PROSITE" id="PS51698"/>
    </source>
</evidence>
<dbReference type="InterPro" id="IPR045132">
    <property type="entry name" value="UBE4"/>
</dbReference>
<evidence type="ECO:0000256" key="4">
    <source>
        <dbReference type="ARBA" id="ARBA00004906"/>
    </source>
</evidence>
<evidence type="ECO:0000256" key="6">
    <source>
        <dbReference type="ARBA" id="ARBA00012483"/>
    </source>
</evidence>
<evidence type="ECO:0000256" key="10">
    <source>
        <dbReference type="ARBA" id="ARBA00023242"/>
    </source>
</evidence>
<dbReference type="PROSITE" id="PS51698">
    <property type="entry name" value="U_BOX"/>
    <property type="match status" value="1"/>
</dbReference>
<keyword evidence="7" id="KW-0963">Cytoplasm</keyword>
<evidence type="ECO:0000256" key="2">
    <source>
        <dbReference type="ARBA" id="ARBA00004123"/>
    </source>
</evidence>
<dbReference type="GO" id="GO:0005737">
    <property type="term" value="C:cytoplasm"/>
    <property type="evidence" value="ECO:0007669"/>
    <property type="project" value="UniProtKB-SubCell"/>
</dbReference>
<dbReference type="Proteomes" id="UP000541444">
    <property type="component" value="Unassembled WGS sequence"/>
</dbReference>
<evidence type="ECO:0000256" key="1">
    <source>
        <dbReference type="ARBA" id="ARBA00000900"/>
    </source>
</evidence>
<dbReference type="AlphaFoldDB" id="A0A7J7KY08"/>
<keyword evidence="11" id="KW-0175">Coiled coil</keyword>
<dbReference type="Pfam" id="PF10408">
    <property type="entry name" value="Ufd2P_core"/>
    <property type="match status" value="1"/>
</dbReference>
<keyword evidence="14" id="KW-1185">Reference proteome</keyword>
<comment type="pathway">
    <text evidence="4">Protein modification; protein ubiquitination.</text>
</comment>
<evidence type="ECO:0000256" key="7">
    <source>
        <dbReference type="ARBA" id="ARBA00022490"/>
    </source>
</evidence>
<dbReference type="GO" id="GO:0034450">
    <property type="term" value="F:ubiquitin-ubiquitin ligase activity"/>
    <property type="evidence" value="ECO:0007669"/>
    <property type="project" value="InterPro"/>
</dbReference>
<dbReference type="SMART" id="SM00504">
    <property type="entry name" value="Ubox"/>
    <property type="match status" value="1"/>
</dbReference>
<dbReference type="InterPro" id="IPR013083">
    <property type="entry name" value="Znf_RING/FYVE/PHD"/>
</dbReference>
<evidence type="ECO:0000256" key="5">
    <source>
        <dbReference type="ARBA" id="ARBA00007434"/>
    </source>
</evidence>